<protein>
    <submittedName>
        <fullName evidence="2">Porin</fullName>
    </submittedName>
</protein>
<reference evidence="3" key="1">
    <citation type="journal article" date="2019" name="Int. J. Syst. Evol. Microbiol.">
        <title>The Global Catalogue of Microorganisms (GCM) 10K type strain sequencing project: providing services to taxonomists for standard genome sequencing and annotation.</title>
        <authorList>
            <consortium name="The Broad Institute Genomics Platform"/>
            <consortium name="The Broad Institute Genome Sequencing Center for Infectious Disease"/>
            <person name="Wu L."/>
            <person name="Ma J."/>
        </authorList>
    </citation>
    <scope>NUCLEOTIDE SEQUENCE [LARGE SCALE GENOMIC DNA]</scope>
    <source>
        <strain evidence="3">KCTC 42805</strain>
    </source>
</reference>
<feature type="chain" id="PRO_5045890858" evidence="1">
    <location>
        <begin position="21"/>
        <end position="383"/>
    </location>
</feature>
<dbReference type="Pfam" id="PF07642">
    <property type="entry name" value="BBP2"/>
    <property type="match status" value="1"/>
</dbReference>
<dbReference type="EMBL" id="JBHULN010000001">
    <property type="protein sequence ID" value="MFD2569093.1"/>
    <property type="molecule type" value="Genomic_DNA"/>
</dbReference>
<evidence type="ECO:0000313" key="3">
    <source>
        <dbReference type="Proteomes" id="UP001597469"/>
    </source>
</evidence>
<dbReference type="Proteomes" id="UP001597469">
    <property type="component" value="Unassembled WGS sequence"/>
</dbReference>
<dbReference type="InterPro" id="IPR011486">
    <property type="entry name" value="BBP2"/>
</dbReference>
<feature type="signal peptide" evidence="1">
    <location>
        <begin position="1"/>
        <end position="20"/>
    </location>
</feature>
<evidence type="ECO:0000256" key="1">
    <source>
        <dbReference type="SAM" id="SignalP"/>
    </source>
</evidence>
<keyword evidence="1" id="KW-0732">Signal</keyword>
<gene>
    <name evidence="2" type="ORF">ACFSUS_00515</name>
</gene>
<name>A0ABW5LWB3_9BACT</name>
<organism evidence="2 3">
    <name type="scientific">Spirosoma soli</name>
    <dbReference type="NCBI Taxonomy" id="1770529"/>
    <lineage>
        <taxon>Bacteria</taxon>
        <taxon>Pseudomonadati</taxon>
        <taxon>Bacteroidota</taxon>
        <taxon>Cytophagia</taxon>
        <taxon>Cytophagales</taxon>
        <taxon>Cytophagaceae</taxon>
        <taxon>Spirosoma</taxon>
    </lineage>
</organism>
<accession>A0ABW5LWB3</accession>
<dbReference type="RefSeq" id="WP_381517555.1">
    <property type="nucleotide sequence ID" value="NZ_JBHULN010000001.1"/>
</dbReference>
<proteinExistence type="predicted"/>
<comment type="caution">
    <text evidence="2">The sequence shown here is derived from an EMBL/GenBank/DDBJ whole genome shotgun (WGS) entry which is preliminary data.</text>
</comment>
<sequence length="383" mass="42379">MNKFFITSAFLTGVITSTFAQTTDTTTTSAPTQAPTIATPASGLTLSGYIEAYYSHDFTAPKTAQERPGFLYNHKRNREVNINLAFVKAAYTSERVRGNLAIQVGTYPQYNYAAEQDLVKNIFEANAGVKLSKTRDLWLDAGIFSSHIGFESAISKDCWTLTRSILAENSPYYLSGAKLTYNTSNGKWTLLGSVLNGWQRITKLPGYSGPSFSTQVQYRPSSKLTLNWSSFLGSDRPDSLKQGRFFNNFYAIINPAGKFGVTLGFDIGSDRKPIVSGDRRVGNGSYVWYSPVVIARLATSDRSYLAGRIEYYDDKNGVIIGTGTPNGFQTWGYSLNYDYKILPNALFRIEGRVFDSKDAIFEAKNNSVSRTNTSLTTSLAISF</sequence>
<keyword evidence="3" id="KW-1185">Reference proteome</keyword>
<evidence type="ECO:0000313" key="2">
    <source>
        <dbReference type="EMBL" id="MFD2569093.1"/>
    </source>
</evidence>